<sequence>MKFGSLIVMVKIYTRIEEIQSNLQKMNYNTYMILEIPNIHHSLIMITMARK</sequence>
<protein>
    <submittedName>
        <fullName evidence="1">Uncharacterized protein</fullName>
    </submittedName>
</protein>
<accession>A0A645HUT7</accession>
<organism evidence="1">
    <name type="scientific">bioreactor metagenome</name>
    <dbReference type="NCBI Taxonomy" id="1076179"/>
    <lineage>
        <taxon>unclassified sequences</taxon>
        <taxon>metagenomes</taxon>
        <taxon>ecological metagenomes</taxon>
    </lineage>
</organism>
<gene>
    <name evidence="1" type="ORF">SDC9_190346</name>
</gene>
<name>A0A645HUT7_9ZZZZ</name>
<evidence type="ECO:0000313" key="1">
    <source>
        <dbReference type="EMBL" id="MPN42788.1"/>
    </source>
</evidence>
<reference evidence="1" key="1">
    <citation type="submission" date="2019-08" db="EMBL/GenBank/DDBJ databases">
        <authorList>
            <person name="Kucharzyk K."/>
            <person name="Murdoch R.W."/>
            <person name="Higgins S."/>
            <person name="Loffler F."/>
        </authorList>
    </citation>
    <scope>NUCLEOTIDE SEQUENCE</scope>
</reference>
<dbReference type="AlphaFoldDB" id="A0A645HUT7"/>
<comment type="caution">
    <text evidence="1">The sequence shown here is derived from an EMBL/GenBank/DDBJ whole genome shotgun (WGS) entry which is preliminary data.</text>
</comment>
<proteinExistence type="predicted"/>
<dbReference type="EMBL" id="VSSQ01100766">
    <property type="protein sequence ID" value="MPN42788.1"/>
    <property type="molecule type" value="Genomic_DNA"/>
</dbReference>